<feature type="region of interest" description="Disordered" evidence="1">
    <location>
        <begin position="199"/>
        <end position="246"/>
    </location>
</feature>
<sequence>MTQKEINLLRQPPITIDKIDPPKDVPNKHIIKLASGKTVQVRIPPKVVPKPSATVAERLACFSPTKANQVQFPVGSLPDFRTWELCLTVPFVGGFSLESPVSPALTFQHFSIPWRLLRMRHVCTPLARWLKTKDGGWDAWLPHQRSPTKQREFYKKQISGEVAGCLGYHLQSDLSGLRRCTCIAWQKPISLVSTHLAAIRGNKGGGGQHKRKKWRAAERGKKVEGDSKRKGKEGNQENRGEGKDKE</sequence>
<reference evidence="2 3" key="1">
    <citation type="submission" date="2023-02" db="EMBL/GenBank/DDBJ databases">
        <title>LHISI_Scaffold_Assembly.</title>
        <authorList>
            <person name="Stuart O.P."/>
            <person name="Cleave R."/>
            <person name="Magrath M.J.L."/>
            <person name="Mikheyev A.S."/>
        </authorList>
    </citation>
    <scope>NUCLEOTIDE SEQUENCE [LARGE SCALE GENOMIC DNA]</scope>
    <source>
        <strain evidence="2">Daus_M_001</strain>
        <tissue evidence="2">Leg muscle</tissue>
    </source>
</reference>
<protein>
    <submittedName>
        <fullName evidence="2">Uncharacterized protein</fullName>
    </submittedName>
</protein>
<dbReference type="EMBL" id="JARBHB010000004">
    <property type="protein sequence ID" value="KAJ8886110.1"/>
    <property type="molecule type" value="Genomic_DNA"/>
</dbReference>
<keyword evidence="3" id="KW-1185">Reference proteome</keyword>
<name>A0ABQ9HP09_9NEOP</name>
<organism evidence="2 3">
    <name type="scientific">Dryococelus australis</name>
    <dbReference type="NCBI Taxonomy" id="614101"/>
    <lineage>
        <taxon>Eukaryota</taxon>
        <taxon>Metazoa</taxon>
        <taxon>Ecdysozoa</taxon>
        <taxon>Arthropoda</taxon>
        <taxon>Hexapoda</taxon>
        <taxon>Insecta</taxon>
        <taxon>Pterygota</taxon>
        <taxon>Neoptera</taxon>
        <taxon>Polyneoptera</taxon>
        <taxon>Phasmatodea</taxon>
        <taxon>Verophasmatodea</taxon>
        <taxon>Anareolatae</taxon>
        <taxon>Phasmatidae</taxon>
        <taxon>Eurycanthinae</taxon>
        <taxon>Dryococelus</taxon>
    </lineage>
</organism>
<evidence type="ECO:0000256" key="1">
    <source>
        <dbReference type="SAM" id="MobiDB-lite"/>
    </source>
</evidence>
<gene>
    <name evidence="2" type="ORF">PR048_012319</name>
</gene>
<feature type="compositionally biased region" description="Basic and acidic residues" evidence="1">
    <location>
        <begin position="215"/>
        <end position="246"/>
    </location>
</feature>
<accession>A0ABQ9HP09</accession>
<evidence type="ECO:0000313" key="3">
    <source>
        <dbReference type="Proteomes" id="UP001159363"/>
    </source>
</evidence>
<proteinExistence type="predicted"/>
<comment type="caution">
    <text evidence="2">The sequence shown here is derived from an EMBL/GenBank/DDBJ whole genome shotgun (WGS) entry which is preliminary data.</text>
</comment>
<dbReference type="Proteomes" id="UP001159363">
    <property type="component" value="Chromosome X"/>
</dbReference>
<evidence type="ECO:0000313" key="2">
    <source>
        <dbReference type="EMBL" id="KAJ8886110.1"/>
    </source>
</evidence>